<dbReference type="EMBL" id="HBUF01355945">
    <property type="protein sequence ID" value="CAG6717493.1"/>
    <property type="molecule type" value="Transcribed_RNA"/>
</dbReference>
<dbReference type="Gene3D" id="1.10.472.10">
    <property type="entry name" value="Cyclin-like"/>
    <property type="match status" value="1"/>
</dbReference>
<dbReference type="GO" id="GO:0019901">
    <property type="term" value="F:protein kinase binding"/>
    <property type="evidence" value="ECO:0007669"/>
    <property type="project" value="InterPro"/>
</dbReference>
<dbReference type="AlphaFoldDB" id="A0A8D8Y1N9"/>
<reference evidence="4" key="1">
    <citation type="submission" date="2021-05" db="EMBL/GenBank/DDBJ databases">
        <authorList>
            <person name="Alioto T."/>
            <person name="Alioto T."/>
            <person name="Gomez Garrido J."/>
        </authorList>
    </citation>
    <scope>NUCLEOTIDE SEQUENCE</scope>
</reference>
<evidence type="ECO:0000313" key="4">
    <source>
        <dbReference type="EMBL" id="CAG6717493.1"/>
    </source>
</evidence>
<evidence type="ECO:0000256" key="1">
    <source>
        <dbReference type="ARBA" id="ARBA00038508"/>
    </source>
</evidence>
<dbReference type="SUPFAM" id="SSF47954">
    <property type="entry name" value="Cyclin-like"/>
    <property type="match status" value="1"/>
</dbReference>
<sequence length="758" mass="84534">MLGKMPKMCSKSKMKMVNESEFDEFLSRISKTLYYGDEIMVEDHLSYPVIELAAEIYSDLKTGKSIDRLYLDEATEMTQKVKVNPCYMVLALLYIERLKDCNTEYLDNIAPSQLFLISLVLASKFHDDSEYELSLSMFDKFSDFSRSDIFQLELAFLSALQWKVSVSEEEFCGKLLQMEKLLAMKSANKRNWFTYTEMSTLLLDEAWTSQLTSLLVTVSAVCLTTYTAGVLTLLASSVLASHISSSAALVILSTTAQLSLLVPSCGTPPCTTNGTNSITSLPTDSIEETLEREILGESTTLEDLMSRMNFGNDGHSIRNAGSDSGGWNLKTKNCIRNTAGDFCDGQYGGSNPNIFSTFGDWNVRSGDWNVRSMVETMRSSLGLLSVNDENMPATGCIRNTAWKNKNKDIRSSNDGGKTTENCVENDLRQYAASNADHTSIRMNLNSKRRIMPSEQPLDNYDSKLHDIPKAELTLHSRIDCGRMHSSSQEDYQVPSTVHGFIGIDSTDCQASRTGHNSRVDANKFSHCLDNSVPAVSHSKDCRYNQNGSSVYGAFCLDHFQPDHNNVYESCEGNTMKNLPCKRILGGDGSEKYADSIQFGVLKRGYDESMLGYAESIEYDAELVHGYADSTKYYAESGHGYIESTLNTPELGYSYADSTQSHAESTLSSFIPLSFSHSISLLTSLTQVSLSDYLPPLKNISSLLLDQINDDLFSADFKFDLTTSQSTDVVEDRYRFVGIDSFYRTGVYRRENQVEILSC</sequence>
<dbReference type="InterPro" id="IPR013922">
    <property type="entry name" value="Cyclin_PHO80-like"/>
</dbReference>
<accession>A0A8D8Y1N9</accession>
<organism evidence="4">
    <name type="scientific">Cacopsylla melanoneura</name>
    <dbReference type="NCBI Taxonomy" id="428564"/>
    <lineage>
        <taxon>Eukaryota</taxon>
        <taxon>Metazoa</taxon>
        <taxon>Ecdysozoa</taxon>
        <taxon>Arthropoda</taxon>
        <taxon>Hexapoda</taxon>
        <taxon>Insecta</taxon>
        <taxon>Pterygota</taxon>
        <taxon>Neoptera</taxon>
        <taxon>Paraneoptera</taxon>
        <taxon>Hemiptera</taxon>
        <taxon>Sternorrhyncha</taxon>
        <taxon>Psylloidea</taxon>
        <taxon>Psyllidae</taxon>
        <taxon>Psyllinae</taxon>
        <taxon>Cacopsylla</taxon>
    </lineage>
</organism>
<name>A0A8D8Y1N9_9HEMI</name>
<dbReference type="CDD" id="cd20557">
    <property type="entry name" value="CYCLIN_ScPCL1-like"/>
    <property type="match status" value="1"/>
</dbReference>
<dbReference type="GO" id="GO:0016538">
    <property type="term" value="F:cyclin-dependent protein serine/threonine kinase regulator activity"/>
    <property type="evidence" value="ECO:0007669"/>
    <property type="project" value="TreeGrafter"/>
</dbReference>
<evidence type="ECO:0000256" key="2">
    <source>
        <dbReference type="ARBA" id="ARBA00040808"/>
    </source>
</evidence>
<feature type="domain" description="Cyclin N-terminal" evidence="3">
    <location>
        <begin position="75"/>
        <end position="164"/>
    </location>
</feature>
<dbReference type="GO" id="GO:0000307">
    <property type="term" value="C:cyclin-dependent protein kinase holoenzyme complex"/>
    <property type="evidence" value="ECO:0007669"/>
    <property type="project" value="TreeGrafter"/>
</dbReference>
<dbReference type="InterPro" id="IPR006671">
    <property type="entry name" value="Cyclin_N"/>
</dbReference>
<evidence type="ECO:0000259" key="3">
    <source>
        <dbReference type="Pfam" id="PF00134"/>
    </source>
</evidence>
<dbReference type="PANTHER" id="PTHR15615:SF108">
    <property type="entry name" value="PROTEIN CNPPD1"/>
    <property type="match status" value="1"/>
</dbReference>
<dbReference type="InterPro" id="IPR036915">
    <property type="entry name" value="Cyclin-like_sf"/>
</dbReference>
<proteinExistence type="inferred from homology"/>
<dbReference type="Pfam" id="PF00134">
    <property type="entry name" value="Cyclin_N"/>
    <property type="match status" value="1"/>
</dbReference>
<protein>
    <recommendedName>
        <fullName evidence="2">Protein CNPPD1</fullName>
    </recommendedName>
</protein>
<dbReference type="PANTHER" id="PTHR15615">
    <property type="match status" value="1"/>
</dbReference>
<comment type="similarity">
    <text evidence="1">Belongs to the CNPPD1 family.</text>
</comment>
<dbReference type="GO" id="GO:0005634">
    <property type="term" value="C:nucleus"/>
    <property type="evidence" value="ECO:0007669"/>
    <property type="project" value="TreeGrafter"/>
</dbReference>